<dbReference type="EMBL" id="BAAFSV010000002">
    <property type="protein sequence ID" value="GAB1312678.1"/>
    <property type="molecule type" value="Genomic_DNA"/>
</dbReference>
<reference evidence="1 2" key="1">
    <citation type="submission" date="2024-09" db="EMBL/GenBank/DDBJ databases">
        <title>Itraconazole resistance in Madurella fahalii resulting from another homologue of gene encoding cytochrome P450 14-alpha sterol demethylase (CYP51).</title>
        <authorList>
            <person name="Yoshioka I."/>
            <person name="Fahal A.H."/>
            <person name="Kaneko S."/>
            <person name="Yaguchi T."/>
        </authorList>
    </citation>
    <scope>NUCLEOTIDE SEQUENCE [LARGE SCALE GENOMIC DNA]</scope>
    <source>
        <strain evidence="1 2">IFM 68171</strain>
    </source>
</reference>
<comment type="caution">
    <text evidence="1">The sequence shown here is derived from an EMBL/GenBank/DDBJ whole genome shotgun (WGS) entry which is preliminary data.</text>
</comment>
<sequence length="491" mass="54186">MGTGFLARTGPPELILHIFQCCDSAHDLLSLALTSHHIYGIWQAHAPAVVWRLWLAQIPCFEDALTAARLTRLVADAEHRGELSPVDLTPNALSGSPLVPTVSELKAALALSDLAAAQEVVFYVQHTALPADWAPPEIGMVLPEEPSRMLEWSRHVHKAIYRVFIAGAALAGAYTEPLFKASPELGLELVRDRDPLSRAQLNFLEQYAVCNMAASPEAEEAVFGAFGAWLFESILSDKNGREAMAYRFRSGYGRARRCQNLKRCPLRLVDGGSHSDAHFVVWEVMKMVWAFDHAVDAKHAITRAAAAPDPWSPASPASSVSPASSAFPARYESQAEEGCDNAFRTALVALFGVFRAEESTPIDQNVSTRRSATTFFDWIYTRSGRPNCIRATGDLVAPLTFKFFEYFLRRCLGLRFLPNAFHNATFDGEIFNGFATHSNIFGLDDDEDGEACYAGPDITVQDLSRADFLDGSEILTSFHPAPELAFYSRYF</sequence>
<gene>
    <name evidence="1" type="ORF">MFIFM68171_02888</name>
</gene>
<evidence type="ECO:0000313" key="1">
    <source>
        <dbReference type="EMBL" id="GAB1312678.1"/>
    </source>
</evidence>
<name>A0ABQ0G4H9_9PEZI</name>
<dbReference type="CDD" id="cd09917">
    <property type="entry name" value="F-box_SF"/>
    <property type="match status" value="1"/>
</dbReference>
<organism evidence="1 2">
    <name type="scientific">Madurella fahalii</name>
    <dbReference type="NCBI Taxonomy" id="1157608"/>
    <lineage>
        <taxon>Eukaryota</taxon>
        <taxon>Fungi</taxon>
        <taxon>Dikarya</taxon>
        <taxon>Ascomycota</taxon>
        <taxon>Pezizomycotina</taxon>
        <taxon>Sordariomycetes</taxon>
        <taxon>Sordariomycetidae</taxon>
        <taxon>Sordariales</taxon>
        <taxon>Sordariales incertae sedis</taxon>
        <taxon>Madurella</taxon>
    </lineage>
</organism>
<accession>A0ABQ0G4H9</accession>
<keyword evidence="2" id="KW-1185">Reference proteome</keyword>
<dbReference type="Proteomes" id="UP001628179">
    <property type="component" value="Unassembled WGS sequence"/>
</dbReference>
<dbReference type="RefSeq" id="XP_070914411.1">
    <property type="nucleotide sequence ID" value="XM_071058310.1"/>
</dbReference>
<proteinExistence type="predicted"/>
<evidence type="ECO:0000313" key="2">
    <source>
        <dbReference type="Proteomes" id="UP001628179"/>
    </source>
</evidence>
<protein>
    <submittedName>
        <fullName evidence="1">F-box domain-containing protein</fullName>
    </submittedName>
</protein>
<dbReference type="GeneID" id="98173633"/>